<dbReference type="Gene3D" id="1.10.10.60">
    <property type="entry name" value="Homeodomain-like"/>
    <property type="match status" value="1"/>
</dbReference>
<name>A0A9J6EJV5_RHIMP</name>
<dbReference type="PANTHER" id="PTHR19303">
    <property type="entry name" value="TRANSPOSON"/>
    <property type="match status" value="1"/>
</dbReference>
<comment type="caution">
    <text evidence="4">The sequence shown here is derived from an EMBL/GenBank/DDBJ whole genome shotgun (WGS) entry which is preliminary data.</text>
</comment>
<dbReference type="SMART" id="SM00674">
    <property type="entry name" value="CENPB"/>
    <property type="match status" value="1"/>
</dbReference>
<dbReference type="Pfam" id="PF03221">
    <property type="entry name" value="HTH_Tnp_Tc5"/>
    <property type="match status" value="1"/>
</dbReference>
<evidence type="ECO:0000259" key="3">
    <source>
        <dbReference type="PROSITE" id="PS51253"/>
    </source>
</evidence>
<dbReference type="Proteomes" id="UP000821866">
    <property type="component" value="Chromosome 2"/>
</dbReference>
<keyword evidence="5" id="KW-1185">Reference proteome</keyword>
<evidence type="ECO:0000256" key="2">
    <source>
        <dbReference type="ARBA" id="ARBA00023125"/>
    </source>
</evidence>
<organism evidence="4 5">
    <name type="scientific">Rhipicephalus microplus</name>
    <name type="common">Cattle tick</name>
    <name type="synonym">Boophilus microplus</name>
    <dbReference type="NCBI Taxonomy" id="6941"/>
    <lineage>
        <taxon>Eukaryota</taxon>
        <taxon>Metazoa</taxon>
        <taxon>Ecdysozoa</taxon>
        <taxon>Arthropoda</taxon>
        <taxon>Chelicerata</taxon>
        <taxon>Arachnida</taxon>
        <taxon>Acari</taxon>
        <taxon>Parasitiformes</taxon>
        <taxon>Ixodida</taxon>
        <taxon>Ixodoidea</taxon>
        <taxon>Ixodidae</taxon>
        <taxon>Rhipicephalinae</taxon>
        <taxon>Rhipicephalus</taxon>
        <taxon>Boophilus</taxon>
    </lineage>
</organism>
<sequence>MKNKQKILEAAEKSTGCRKKNVSQGTYPKLEEALIVWVKSTVASKVPVSGGLLKQKAKTMALQMNIERFKVSDGWPRKFKKRFDFTFKKTYSESAAVDFSAVVNYRSEKLQYLLQEYSSDDKLCLLDLGVGVVIILRNLMNHFIFGQLRMQLEVLISVSEALNGCPAAVV</sequence>
<dbReference type="InterPro" id="IPR006600">
    <property type="entry name" value="HTH_CenpB_DNA-bd_dom"/>
</dbReference>
<proteinExistence type="predicted"/>
<comment type="subcellular location">
    <subcellularLocation>
        <location evidence="1">Nucleus</location>
    </subcellularLocation>
</comment>
<dbReference type="SUPFAM" id="SSF46689">
    <property type="entry name" value="Homeodomain-like"/>
    <property type="match status" value="1"/>
</dbReference>
<evidence type="ECO:0000313" key="4">
    <source>
        <dbReference type="EMBL" id="KAH8034543.1"/>
    </source>
</evidence>
<dbReference type="GO" id="GO:0005634">
    <property type="term" value="C:nucleus"/>
    <property type="evidence" value="ECO:0007669"/>
    <property type="project" value="UniProtKB-SubCell"/>
</dbReference>
<evidence type="ECO:0000256" key="1">
    <source>
        <dbReference type="ARBA" id="ARBA00004123"/>
    </source>
</evidence>
<reference evidence="4" key="2">
    <citation type="submission" date="2021-09" db="EMBL/GenBank/DDBJ databases">
        <authorList>
            <person name="Jia N."/>
            <person name="Wang J."/>
            <person name="Shi W."/>
            <person name="Du L."/>
            <person name="Sun Y."/>
            <person name="Zhan W."/>
            <person name="Jiang J."/>
            <person name="Wang Q."/>
            <person name="Zhang B."/>
            <person name="Ji P."/>
            <person name="Sakyi L.B."/>
            <person name="Cui X."/>
            <person name="Yuan T."/>
            <person name="Jiang B."/>
            <person name="Yang W."/>
            <person name="Lam T.T.-Y."/>
            <person name="Chang Q."/>
            <person name="Ding S."/>
            <person name="Wang X."/>
            <person name="Zhu J."/>
            <person name="Ruan X."/>
            <person name="Zhao L."/>
            <person name="Wei J."/>
            <person name="Que T."/>
            <person name="Du C."/>
            <person name="Cheng J."/>
            <person name="Dai P."/>
            <person name="Han X."/>
            <person name="Huang E."/>
            <person name="Gao Y."/>
            <person name="Liu J."/>
            <person name="Shao H."/>
            <person name="Ye R."/>
            <person name="Li L."/>
            <person name="Wei W."/>
            <person name="Wang X."/>
            <person name="Wang C."/>
            <person name="Huo Q."/>
            <person name="Li W."/>
            <person name="Guo W."/>
            <person name="Chen H."/>
            <person name="Chen S."/>
            <person name="Zhou L."/>
            <person name="Zhou L."/>
            <person name="Ni X."/>
            <person name="Tian J."/>
            <person name="Zhou Y."/>
            <person name="Sheng Y."/>
            <person name="Liu T."/>
            <person name="Pan Y."/>
            <person name="Xia L."/>
            <person name="Li J."/>
            <person name="Zhao F."/>
            <person name="Cao W."/>
        </authorList>
    </citation>
    <scope>NUCLEOTIDE SEQUENCE</scope>
    <source>
        <strain evidence="4">Rmic-2018</strain>
        <tissue evidence="4">Larvae</tissue>
    </source>
</reference>
<dbReference type="EMBL" id="JABSTU010000004">
    <property type="protein sequence ID" value="KAH8034543.1"/>
    <property type="molecule type" value="Genomic_DNA"/>
</dbReference>
<dbReference type="GO" id="GO:0003677">
    <property type="term" value="F:DNA binding"/>
    <property type="evidence" value="ECO:0007669"/>
    <property type="project" value="UniProtKB-KW"/>
</dbReference>
<gene>
    <name evidence="4" type="ORF">HPB51_025666</name>
</gene>
<dbReference type="InterPro" id="IPR050863">
    <property type="entry name" value="CenT-Element_Derived"/>
</dbReference>
<dbReference type="VEuPathDB" id="VectorBase:LOC119163048"/>
<dbReference type="PROSITE" id="PS51253">
    <property type="entry name" value="HTH_CENPB"/>
    <property type="match status" value="1"/>
</dbReference>
<evidence type="ECO:0000313" key="5">
    <source>
        <dbReference type="Proteomes" id="UP000821866"/>
    </source>
</evidence>
<protein>
    <recommendedName>
        <fullName evidence="3">HTH CENPB-type domain-containing protein</fullName>
    </recommendedName>
</protein>
<dbReference type="InterPro" id="IPR009057">
    <property type="entry name" value="Homeodomain-like_sf"/>
</dbReference>
<dbReference type="PANTHER" id="PTHR19303:SF73">
    <property type="entry name" value="PROTEIN PDC2"/>
    <property type="match status" value="1"/>
</dbReference>
<dbReference type="AlphaFoldDB" id="A0A9J6EJV5"/>
<reference evidence="4" key="1">
    <citation type="journal article" date="2020" name="Cell">
        <title>Large-Scale Comparative Analyses of Tick Genomes Elucidate Their Genetic Diversity and Vector Capacities.</title>
        <authorList>
            <consortium name="Tick Genome and Microbiome Consortium (TIGMIC)"/>
            <person name="Jia N."/>
            <person name="Wang J."/>
            <person name="Shi W."/>
            <person name="Du L."/>
            <person name="Sun Y."/>
            <person name="Zhan W."/>
            <person name="Jiang J.F."/>
            <person name="Wang Q."/>
            <person name="Zhang B."/>
            <person name="Ji P."/>
            <person name="Bell-Sakyi L."/>
            <person name="Cui X.M."/>
            <person name="Yuan T.T."/>
            <person name="Jiang B.G."/>
            <person name="Yang W.F."/>
            <person name="Lam T.T."/>
            <person name="Chang Q.C."/>
            <person name="Ding S.J."/>
            <person name="Wang X.J."/>
            <person name="Zhu J.G."/>
            <person name="Ruan X.D."/>
            <person name="Zhao L."/>
            <person name="Wei J.T."/>
            <person name="Ye R.Z."/>
            <person name="Que T.C."/>
            <person name="Du C.H."/>
            <person name="Zhou Y.H."/>
            <person name="Cheng J.X."/>
            <person name="Dai P.F."/>
            <person name="Guo W.B."/>
            <person name="Han X.H."/>
            <person name="Huang E.J."/>
            <person name="Li L.F."/>
            <person name="Wei W."/>
            <person name="Gao Y.C."/>
            <person name="Liu J.Z."/>
            <person name="Shao H.Z."/>
            <person name="Wang X."/>
            <person name="Wang C.C."/>
            <person name="Yang T.C."/>
            <person name="Huo Q.B."/>
            <person name="Li W."/>
            <person name="Chen H.Y."/>
            <person name="Chen S.E."/>
            <person name="Zhou L.G."/>
            <person name="Ni X.B."/>
            <person name="Tian J.H."/>
            <person name="Sheng Y."/>
            <person name="Liu T."/>
            <person name="Pan Y.S."/>
            <person name="Xia L.Y."/>
            <person name="Li J."/>
            <person name="Zhao F."/>
            <person name="Cao W.C."/>
        </authorList>
    </citation>
    <scope>NUCLEOTIDE SEQUENCE</scope>
    <source>
        <strain evidence="4">Rmic-2018</strain>
    </source>
</reference>
<keyword evidence="2" id="KW-0238">DNA-binding</keyword>
<feature type="domain" description="HTH CENPB-type" evidence="3">
    <location>
        <begin position="18"/>
        <end position="89"/>
    </location>
</feature>
<accession>A0A9J6EJV5</accession>